<dbReference type="EMBL" id="JACGCM010002762">
    <property type="protein sequence ID" value="KAF6136127.1"/>
    <property type="molecule type" value="Genomic_DNA"/>
</dbReference>
<feature type="domain" description="Protein kinase" evidence="3">
    <location>
        <begin position="1"/>
        <end position="232"/>
    </location>
</feature>
<dbReference type="AlphaFoldDB" id="A0A7J7L0M1"/>
<dbReference type="GO" id="GO:0004672">
    <property type="term" value="F:protein kinase activity"/>
    <property type="evidence" value="ECO:0007669"/>
    <property type="project" value="InterPro"/>
</dbReference>
<proteinExistence type="predicted"/>
<dbReference type="InterPro" id="IPR050117">
    <property type="entry name" value="MAPK"/>
</dbReference>
<dbReference type="SUPFAM" id="SSF56112">
    <property type="entry name" value="Protein kinase-like (PK-like)"/>
    <property type="match status" value="1"/>
</dbReference>
<dbReference type="InterPro" id="IPR011009">
    <property type="entry name" value="Kinase-like_dom_sf"/>
</dbReference>
<dbReference type="OrthoDB" id="8596411at2759"/>
<evidence type="ECO:0000256" key="1">
    <source>
        <dbReference type="ARBA" id="ARBA00022741"/>
    </source>
</evidence>
<dbReference type="Gene3D" id="1.10.510.10">
    <property type="entry name" value="Transferase(Phosphotransferase) domain 1"/>
    <property type="match status" value="1"/>
</dbReference>
<keyword evidence="5" id="KW-1185">Reference proteome</keyword>
<evidence type="ECO:0000259" key="3">
    <source>
        <dbReference type="PROSITE" id="PS50011"/>
    </source>
</evidence>
<evidence type="ECO:0000256" key="2">
    <source>
        <dbReference type="ARBA" id="ARBA00022840"/>
    </source>
</evidence>
<name>A0A7J7L0M1_9MAGN</name>
<sequence length="232" mass="26767">MESDLHQVIKENDDLTPEHYQFFCTKLLRAPKFIYTVNVFHRDLKPKNILANADCKLKIYDFKLARVSFKDAPSAIFWTVYIYIFITSLRIMSQPDDIVHLNFMALSSLKTKEFAYERVIGNKRFNPSIFRNSTKQPMHVNTSSYKQYQPPIITDSTLESNKEAEAGLYGSFKDIIKDWVTDPALYSAMQLEESATQHKLGNDDCDLCPEEPSKKKCSPYMVVCGRKPQLGI</sequence>
<dbReference type="Pfam" id="PF00069">
    <property type="entry name" value="Pkinase"/>
    <property type="match status" value="1"/>
</dbReference>
<comment type="caution">
    <text evidence="4">The sequence shown here is derived from an EMBL/GenBank/DDBJ whole genome shotgun (WGS) entry which is preliminary data.</text>
</comment>
<reference evidence="4 5" key="1">
    <citation type="journal article" date="2020" name="IScience">
        <title>Genome Sequencing of the Endangered Kingdonia uniflora (Circaeasteraceae, Ranunculales) Reveals Potential Mechanisms of Evolutionary Specialization.</title>
        <authorList>
            <person name="Sun Y."/>
            <person name="Deng T."/>
            <person name="Zhang A."/>
            <person name="Moore M.J."/>
            <person name="Landis J.B."/>
            <person name="Lin N."/>
            <person name="Zhang H."/>
            <person name="Zhang X."/>
            <person name="Huang J."/>
            <person name="Zhang X."/>
            <person name="Sun H."/>
            <person name="Wang H."/>
        </authorList>
    </citation>
    <scope>NUCLEOTIDE SEQUENCE [LARGE SCALE GENOMIC DNA]</scope>
    <source>
        <strain evidence="4">TB1705</strain>
        <tissue evidence="4">Leaf</tissue>
    </source>
</reference>
<dbReference type="InterPro" id="IPR000719">
    <property type="entry name" value="Prot_kinase_dom"/>
</dbReference>
<gene>
    <name evidence="4" type="ORF">GIB67_043279</name>
</gene>
<dbReference type="PROSITE" id="PS50011">
    <property type="entry name" value="PROTEIN_KINASE_DOM"/>
    <property type="match status" value="1"/>
</dbReference>
<dbReference type="Proteomes" id="UP000541444">
    <property type="component" value="Unassembled WGS sequence"/>
</dbReference>
<keyword evidence="2" id="KW-0067">ATP-binding</keyword>
<dbReference type="PANTHER" id="PTHR24055">
    <property type="entry name" value="MITOGEN-ACTIVATED PROTEIN KINASE"/>
    <property type="match status" value="1"/>
</dbReference>
<dbReference type="GO" id="GO:0005524">
    <property type="term" value="F:ATP binding"/>
    <property type="evidence" value="ECO:0007669"/>
    <property type="project" value="UniProtKB-KW"/>
</dbReference>
<organism evidence="4 5">
    <name type="scientific">Kingdonia uniflora</name>
    <dbReference type="NCBI Taxonomy" id="39325"/>
    <lineage>
        <taxon>Eukaryota</taxon>
        <taxon>Viridiplantae</taxon>
        <taxon>Streptophyta</taxon>
        <taxon>Embryophyta</taxon>
        <taxon>Tracheophyta</taxon>
        <taxon>Spermatophyta</taxon>
        <taxon>Magnoliopsida</taxon>
        <taxon>Ranunculales</taxon>
        <taxon>Circaeasteraceae</taxon>
        <taxon>Kingdonia</taxon>
    </lineage>
</organism>
<evidence type="ECO:0000313" key="5">
    <source>
        <dbReference type="Proteomes" id="UP000541444"/>
    </source>
</evidence>
<accession>A0A7J7L0M1</accession>
<evidence type="ECO:0000313" key="4">
    <source>
        <dbReference type="EMBL" id="KAF6136127.1"/>
    </source>
</evidence>
<protein>
    <recommendedName>
        <fullName evidence="3">Protein kinase domain-containing protein</fullName>
    </recommendedName>
</protein>
<keyword evidence="1" id="KW-0547">Nucleotide-binding</keyword>